<proteinExistence type="predicted"/>
<evidence type="ECO:0000313" key="1">
    <source>
        <dbReference type="EMBL" id="KAI6659506.1"/>
    </source>
</evidence>
<dbReference type="InterPro" id="IPR036397">
    <property type="entry name" value="RNaseH_sf"/>
</dbReference>
<dbReference type="AlphaFoldDB" id="A0AAV7KEP5"/>
<dbReference type="PANTHER" id="PTHR46060:SF1">
    <property type="entry name" value="MARINER MOS1 TRANSPOSASE-LIKE PROTEIN"/>
    <property type="match status" value="1"/>
</dbReference>
<keyword evidence="2" id="KW-1185">Reference proteome</keyword>
<gene>
    <name evidence="1" type="ORF">LOD99_10720</name>
</gene>
<organism evidence="1 2">
    <name type="scientific">Oopsacas minuta</name>
    <dbReference type="NCBI Taxonomy" id="111878"/>
    <lineage>
        <taxon>Eukaryota</taxon>
        <taxon>Metazoa</taxon>
        <taxon>Porifera</taxon>
        <taxon>Hexactinellida</taxon>
        <taxon>Hexasterophora</taxon>
        <taxon>Lyssacinosida</taxon>
        <taxon>Leucopsacidae</taxon>
        <taxon>Oopsacas</taxon>
    </lineage>
</organism>
<protein>
    <submittedName>
        <fullName evidence="1">Uncharacterized protein</fullName>
    </submittedName>
</protein>
<name>A0AAV7KEP5_9METZ</name>
<dbReference type="InterPro" id="IPR052709">
    <property type="entry name" value="Transposase-MT_Hybrid"/>
</dbReference>
<evidence type="ECO:0000313" key="2">
    <source>
        <dbReference type="Proteomes" id="UP001165289"/>
    </source>
</evidence>
<sequence>MRNSTMTLVQVVGFLQNQQNIERVHTLLDEDRRITLRELEERVGISKTKRHMIITEDLECRRYNTEEDFLDRIVTEDATWFHYYGPESNIQSEQWKRRDEPVPIRVKAQNQQGREWQQYYGIWKEKHLDWLLRRPP</sequence>
<dbReference type="EMBL" id="JAKMXF010000056">
    <property type="protein sequence ID" value="KAI6659506.1"/>
    <property type="molecule type" value="Genomic_DNA"/>
</dbReference>
<dbReference type="Gene3D" id="3.30.420.10">
    <property type="entry name" value="Ribonuclease H-like superfamily/Ribonuclease H"/>
    <property type="match status" value="1"/>
</dbReference>
<comment type="caution">
    <text evidence="1">The sequence shown here is derived from an EMBL/GenBank/DDBJ whole genome shotgun (WGS) entry which is preliminary data.</text>
</comment>
<dbReference type="Proteomes" id="UP001165289">
    <property type="component" value="Unassembled WGS sequence"/>
</dbReference>
<reference evidence="1 2" key="1">
    <citation type="journal article" date="2023" name="BMC Biol.">
        <title>The compact genome of the sponge Oopsacas minuta (Hexactinellida) is lacking key metazoan core genes.</title>
        <authorList>
            <person name="Santini S."/>
            <person name="Schenkelaars Q."/>
            <person name="Jourda C."/>
            <person name="Duchesne M."/>
            <person name="Belahbib H."/>
            <person name="Rocher C."/>
            <person name="Selva M."/>
            <person name="Riesgo A."/>
            <person name="Vervoort M."/>
            <person name="Leys S.P."/>
            <person name="Kodjabachian L."/>
            <person name="Le Bivic A."/>
            <person name="Borchiellini C."/>
            <person name="Claverie J.M."/>
            <person name="Renard E."/>
        </authorList>
    </citation>
    <scope>NUCLEOTIDE SEQUENCE [LARGE SCALE GENOMIC DNA]</scope>
    <source>
        <strain evidence="1">SPO-2</strain>
    </source>
</reference>
<dbReference type="PANTHER" id="PTHR46060">
    <property type="entry name" value="MARINER MOS1 TRANSPOSASE-LIKE PROTEIN"/>
    <property type="match status" value="1"/>
</dbReference>
<accession>A0AAV7KEP5</accession>
<dbReference type="GO" id="GO:0003676">
    <property type="term" value="F:nucleic acid binding"/>
    <property type="evidence" value="ECO:0007669"/>
    <property type="project" value="InterPro"/>
</dbReference>